<dbReference type="GO" id="GO:0008381">
    <property type="term" value="F:mechanosensitive monoatomic ion channel activity"/>
    <property type="evidence" value="ECO:0007669"/>
    <property type="project" value="InterPro"/>
</dbReference>
<dbReference type="Gene3D" id="1.10.287.1260">
    <property type="match status" value="1"/>
</dbReference>
<feature type="transmembrane region" description="Helical" evidence="7">
    <location>
        <begin position="67"/>
        <end position="88"/>
    </location>
</feature>
<dbReference type="SUPFAM" id="SSF82861">
    <property type="entry name" value="Mechanosensitive channel protein MscS (YggB), transmembrane region"/>
    <property type="match status" value="1"/>
</dbReference>
<evidence type="ECO:0000259" key="9">
    <source>
        <dbReference type="Pfam" id="PF21082"/>
    </source>
</evidence>
<dbReference type="Pfam" id="PF00924">
    <property type="entry name" value="MS_channel_2nd"/>
    <property type="match status" value="1"/>
</dbReference>
<dbReference type="STRING" id="320771.Cflav_PD4467"/>
<protein>
    <submittedName>
        <fullName evidence="11">MscS Mechanosensitive ion channel</fullName>
    </submittedName>
</protein>
<dbReference type="Gene3D" id="2.30.30.60">
    <property type="match status" value="1"/>
</dbReference>
<feature type="transmembrane region" description="Helical" evidence="7">
    <location>
        <begin position="100"/>
        <end position="125"/>
    </location>
</feature>
<gene>
    <name evidence="11" type="ORF">Cflav_PD4467</name>
</gene>
<dbReference type="Gene3D" id="3.30.70.100">
    <property type="match status" value="1"/>
</dbReference>
<comment type="similarity">
    <text evidence="2">Belongs to the MscS (TC 1.A.23) family.</text>
</comment>
<dbReference type="InterPro" id="IPR010920">
    <property type="entry name" value="LSM_dom_sf"/>
</dbReference>
<evidence type="ECO:0000256" key="2">
    <source>
        <dbReference type="ARBA" id="ARBA00008017"/>
    </source>
</evidence>
<comment type="subcellular location">
    <subcellularLocation>
        <location evidence="1">Cell membrane</location>
        <topology evidence="1">Multi-pass membrane protein</topology>
    </subcellularLocation>
</comment>
<evidence type="ECO:0000256" key="3">
    <source>
        <dbReference type="ARBA" id="ARBA00022475"/>
    </source>
</evidence>
<dbReference type="PANTHER" id="PTHR30221">
    <property type="entry name" value="SMALL-CONDUCTANCE MECHANOSENSITIVE CHANNEL"/>
    <property type="match status" value="1"/>
</dbReference>
<dbReference type="InterPro" id="IPR006685">
    <property type="entry name" value="MscS_channel_2nd"/>
</dbReference>
<feature type="domain" description="Mechanosensitive ion channel MscS" evidence="8">
    <location>
        <begin position="113"/>
        <end position="178"/>
    </location>
</feature>
<dbReference type="Proteomes" id="UP000003688">
    <property type="component" value="Unassembled WGS sequence"/>
</dbReference>
<evidence type="ECO:0000256" key="6">
    <source>
        <dbReference type="ARBA" id="ARBA00023136"/>
    </source>
</evidence>
<keyword evidence="12" id="KW-1185">Reference proteome</keyword>
<dbReference type="OrthoDB" id="9809206at2"/>
<sequence>MDVTTNSVTTTAEHLKTRLVDFCVDHGMDVIAAATYFCGGDFCVTLGGESLQGWLDKHDLEPPVKTLFVRVVKLLVMIAVLLMVLQVFKVPIGPLVAGLGVAGVGIGLALQGVLSNLVAGLLIIFTKPFRVGEYIELAGVHGQVKNIELFSTVLTHSDLSNVVIPNRKIVGEILHNYGKIRQLDLSVGVAYGTDPNKAIAILREILAKNPRVLKNPVPGVGISMLSDSSINISVKPWASLSDAGAAGAEIYAAIIEQFRVNQIEIPFPQREVRLLNQVQG</sequence>
<feature type="domain" description="Mechanosensitive ion channel MscS C-terminal" evidence="9">
    <location>
        <begin position="184"/>
        <end position="265"/>
    </location>
</feature>
<keyword evidence="5 7" id="KW-1133">Transmembrane helix</keyword>
<name>B9XFT2_PEDPL</name>
<dbReference type="InterPro" id="IPR011066">
    <property type="entry name" value="MscS_channel_C_sf"/>
</dbReference>
<evidence type="ECO:0000256" key="7">
    <source>
        <dbReference type="SAM" id="Phobius"/>
    </source>
</evidence>
<dbReference type="InterPro" id="IPR049142">
    <property type="entry name" value="MS_channel_1st"/>
</dbReference>
<dbReference type="PANTHER" id="PTHR30221:SF1">
    <property type="entry name" value="SMALL-CONDUCTANCE MECHANOSENSITIVE CHANNEL"/>
    <property type="match status" value="1"/>
</dbReference>
<organism evidence="11 12">
    <name type="scientific">Pedosphaera parvula (strain Ellin514)</name>
    <dbReference type="NCBI Taxonomy" id="320771"/>
    <lineage>
        <taxon>Bacteria</taxon>
        <taxon>Pseudomonadati</taxon>
        <taxon>Verrucomicrobiota</taxon>
        <taxon>Pedosphaerae</taxon>
        <taxon>Pedosphaerales</taxon>
        <taxon>Pedosphaeraceae</taxon>
        <taxon>Pedosphaera</taxon>
    </lineage>
</organism>
<proteinExistence type="inferred from homology"/>
<dbReference type="EMBL" id="ABOX02000010">
    <property type="protein sequence ID" value="EEF61446.1"/>
    <property type="molecule type" value="Genomic_DNA"/>
</dbReference>
<evidence type="ECO:0000256" key="5">
    <source>
        <dbReference type="ARBA" id="ARBA00022989"/>
    </source>
</evidence>
<evidence type="ECO:0000259" key="8">
    <source>
        <dbReference type="Pfam" id="PF00924"/>
    </source>
</evidence>
<dbReference type="InterPro" id="IPR045275">
    <property type="entry name" value="MscS_archaea/bacteria_type"/>
</dbReference>
<dbReference type="Pfam" id="PF21088">
    <property type="entry name" value="MS_channel_1st"/>
    <property type="match status" value="1"/>
</dbReference>
<evidence type="ECO:0000313" key="12">
    <source>
        <dbReference type="Proteomes" id="UP000003688"/>
    </source>
</evidence>
<keyword evidence="4 7" id="KW-0812">Transmembrane</keyword>
<dbReference type="SUPFAM" id="SSF50182">
    <property type="entry name" value="Sm-like ribonucleoproteins"/>
    <property type="match status" value="1"/>
</dbReference>
<evidence type="ECO:0000259" key="10">
    <source>
        <dbReference type="Pfam" id="PF21088"/>
    </source>
</evidence>
<comment type="caution">
    <text evidence="11">The sequence shown here is derived from an EMBL/GenBank/DDBJ whole genome shotgun (WGS) entry which is preliminary data.</text>
</comment>
<feature type="domain" description="Mechanosensitive ion channel transmembrane helices 2/3" evidence="10">
    <location>
        <begin position="71"/>
        <end position="111"/>
    </location>
</feature>
<dbReference type="Pfam" id="PF21082">
    <property type="entry name" value="MS_channel_3rd"/>
    <property type="match status" value="1"/>
</dbReference>
<evidence type="ECO:0000256" key="4">
    <source>
        <dbReference type="ARBA" id="ARBA00022692"/>
    </source>
</evidence>
<reference evidence="11 12" key="1">
    <citation type="journal article" date="2011" name="J. Bacteriol.">
        <title>Genome sequence of 'Pedosphaera parvula' Ellin514, an aerobic Verrucomicrobial isolate from pasture soil.</title>
        <authorList>
            <person name="Kant R."/>
            <person name="van Passel M.W."/>
            <person name="Sangwan P."/>
            <person name="Palva A."/>
            <person name="Lucas S."/>
            <person name="Copeland A."/>
            <person name="Lapidus A."/>
            <person name="Glavina Del Rio T."/>
            <person name="Dalin E."/>
            <person name="Tice H."/>
            <person name="Bruce D."/>
            <person name="Goodwin L."/>
            <person name="Pitluck S."/>
            <person name="Chertkov O."/>
            <person name="Larimer F.W."/>
            <person name="Land M.L."/>
            <person name="Hauser L."/>
            <person name="Brettin T.S."/>
            <person name="Detter J.C."/>
            <person name="Han S."/>
            <person name="de Vos W.M."/>
            <person name="Janssen P.H."/>
            <person name="Smidt H."/>
        </authorList>
    </citation>
    <scope>NUCLEOTIDE SEQUENCE [LARGE SCALE GENOMIC DNA]</scope>
    <source>
        <strain evidence="11 12">Ellin514</strain>
    </source>
</reference>
<dbReference type="InterPro" id="IPR023408">
    <property type="entry name" value="MscS_beta-dom_sf"/>
</dbReference>
<dbReference type="GO" id="GO:0005886">
    <property type="term" value="C:plasma membrane"/>
    <property type="evidence" value="ECO:0007669"/>
    <property type="project" value="UniProtKB-SubCell"/>
</dbReference>
<dbReference type="RefSeq" id="WP_007414678.1">
    <property type="nucleotide sequence ID" value="NZ_ABOX02000010.1"/>
</dbReference>
<evidence type="ECO:0000256" key="1">
    <source>
        <dbReference type="ARBA" id="ARBA00004651"/>
    </source>
</evidence>
<dbReference type="InterPro" id="IPR011014">
    <property type="entry name" value="MscS_channel_TM-2"/>
</dbReference>
<evidence type="ECO:0000313" key="11">
    <source>
        <dbReference type="EMBL" id="EEF61446.1"/>
    </source>
</evidence>
<accession>B9XFT2</accession>
<dbReference type="AlphaFoldDB" id="B9XFT2"/>
<dbReference type="SUPFAM" id="SSF82689">
    <property type="entry name" value="Mechanosensitive channel protein MscS (YggB), C-terminal domain"/>
    <property type="match status" value="1"/>
</dbReference>
<dbReference type="InterPro" id="IPR049278">
    <property type="entry name" value="MS_channel_C"/>
</dbReference>
<keyword evidence="3" id="KW-1003">Cell membrane</keyword>
<keyword evidence="6 7" id="KW-0472">Membrane</keyword>